<evidence type="ECO:0000256" key="3">
    <source>
        <dbReference type="ARBA" id="ARBA00022722"/>
    </source>
</evidence>
<dbReference type="HAMAP" id="MF_00157">
    <property type="entry name" value="RNase_T"/>
    <property type="match status" value="1"/>
</dbReference>
<dbReference type="AlphaFoldDB" id="A0A6L2ZRB4"/>
<evidence type="ECO:0000259" key="9">
    <source>
        <dbReference type="SMART" id="SM00479"/>
    </source>
</evidence>
<dbReference type="Gene3D" id="3.30.420.10">
    <property type="entry name" value="Ribonuclease H-like superfamily/Ribonuclease H"/>
    <property type="match status" value="1"/>
</dbReference>
<dbReference type="InterPro" id="IPR012337">
    <property type="entry name" value="RNaseH-like_sf"/>
</dbReference>
<dbReference type="Proteomes" id="UP000504714">
    <property type="component" value="Unassembled WGS sequence"/>
</dbReference>
<comment type="function">
    <text evidence="8">Trims short 3' overhangs of a variety of RNA species, leaving a one or two nucleotide 3' overhang. Responsible for the end-turnover of tRNA: specifically removes the terminal AMP residue from uncharged tRNA (tRNA-C-C-A). Also appears to be involved in tRNA biosynthesis.</text>
</comment>
<protein>
    <recommendedName>
        <fullName evidence="8">Ribonuclease T</fullName>
        <ecNumber evidence="8">3.1.13.-</ecNumber>
    </recommendedName>
    <alternativeName>
        <fullName evidence="8">Exoribonuclease T</fullName>
        <shortName evidence="8">RNase T</shortName>
    </alternativeName>
</protein>
<dbReference type="GO" id="GO:0005829">
    <property type="term" value="C:cytosol"/>
    <property type="evidence" value="ECO:0007669"/>
    <property type="project" value="TreeGrafter"/>
</dbReference>
<feature type="domain" description="Exonuclease" evidence="9">
    <location>
        <begin position="18"/>
        <end position="204"/>
    </location>
</feature>
<keyword evidence="4 8" id="KW-0479">Metal-binding</keyword>
<comment type="caution">
    <text evidence="10">The sequence shown here is derived from an EMBL/GenBank/DDBJ whole genome shotgun (WGS) entry which is preliminary data.</text>
</comment>
<dbReference type="EC" id="3.1.13.-" evidence="8"/>
<feature type="binding site" evidence="8">
    <location>
        <position position="23"/>
    </location>
    <ligand>
        <name>Mg(2+)</name>
        <dbReference type="ChEBI" id="CHEBI:18420"/>
        <label>1</label>
        <note>catalytic</note>
    </ligand>
</feature>
<dbReference type="GO" id="GO:0008408">
    <property type="term" value="F:3'-5' exonuclease activity"/>
    <property type="evidence" value="ECO:0007669"/>
    <property type="project" value="TreeGrafter"/>
</dbReference>
<feature type="site" description="Important for substrate binding and specificity" evidence="8">
    <location>
        <position position="147"/>
    </location>
</feature>
<evidence type="ECO:0000256" key="1">
    <source>
        <dbReference type="ARBA" id="ARBA00011738"/>
    </source>
</evidence>
<dbReference type="NCBIfam" id="TIGR01298">
    <property type="entry name" value="RNaseT"/>
    <property type="match status" value="1"/>
</dbReference>
<sequence length="210" mass="23306">MANKNNINNLSQRFRGYYPVVIDVETSGFDAQTNALLEIAAVTLQMDDGGWLHCAETLHFHVTPFEGAILEQKSLSFNGIDPSNPLRDAKSEYEALKTIFETVKKRMKGEGCTRAVVVAHNATFDHRFVMAAAERTGLIKHNPFHSFVTFDTAALSALVLGQTVLAKACLEAGIDFESSRAHSALYDTEQTAELFCELVNRWKRLGGWPL</sequence>
<dbReference type="EMBL" id="BLXO01000009">
    <property type="protein sequence ID" value="GFN47316.1"/>
    <property type="molecule type" value="Genomic_DNA"/>
</dbReference>
<dbReference type="GO" id="GO:0003676">
    <property type="term" value="F:nucleic acid binding"/>
    <property type="evidence" value="ECO:0007669"/>
    <property type="project" value="InterPro"/>
</dbReference>
<keyword evidence="5 8" id="KW-0378">Hydrolase</keyword>
<comment type="similarity">
    <text evidence="8">Belongs to the RNase T family.</text>
</comment>
<dbReference type="InterPro" id="IPR013520">
    <property type="entry name" value="Ribonucl_H"/>
</dbReference>
<keyword evidence="2 8" id="KW-0819">tRNA processing</keyword>
<dbReference type="Pfam" id="PF00929">
    <property type="entry name" value="RNase_T"/>
    <property type="match status" value="1"/>
</dbReference>
<keyword evidence="3 8" id="KW-0540">Nuclease</keyword>
<dbReference type="PANTHER" id="PTHR30231:SF2">
    <property type="entry name" value="RIBONUCLEASE T"/>
    <property type="match status" value="1"/>
</dbReference>
<evidence type="ECO:0000256" key="6">
    <source>
        <dbReference type="ARBA" id="ARBA00022839"/>
    </source>
</evidence>
<evidence type="ECO:0000313" key="10">
    <source>
        <dbReference type="EMBL" id="GFN47316.1"/>
    </source>
</evidence>
<reference evidence="10 11" key="1">
    <citation type="submission" date="2020-06" db="EMBL/GenBank/DDBJ databases">
        <title>The genome sequence of Candidatus Regiella insecticola strain Tut.</title>
        <authorList>
            <person name="Nikoh N."/>
            <person name="Tsuchida T."/>
            <person name="Koga R."/>
            <person name="Oshima K."/>
            <person name="Hattori M."/>
            <person name="Fukatsu T."/>
        </authorList>
    </citation>
    <scope>NUCLEOTIDE SEQUENCE [LARGE SCALE GENOMIC DNA]</scope>
    <source>
        <strain evidence="10 11">Tut</strain>
    </source>
</reference>
<evidence type="ECO:0000256" key="2">
    <source>
        <dbReference type="ARBA" id="ARBA00022694"/>
    </source>
</evidence>
<dbReference type="GO" id="GO:0016896">
    <property type="term" value="F:RNA exonuclease activity, producing 5'-phosphomonoesters"/>
    <property type="evidence" value="ECO:0007669"/>
    <property type="project" value="UniProtKB-UniRule"/>
</dbReference>
<accession>A0A6L2ZRB4</accession>
<evidence type="ECO:0000256" key="8">
    <source>
        <dbReference type="HAMAP-Rule" id="MF_00157"/>
    </source>
</evidence>
<dbReference type="GO" id="GO:0000287">
    <property type="term" value="F:magnesium ion binding"/>
    <property type="evidence" value="ECO:0007669"/>
    <property type="project" value="UniProtKB-UniRule"/>
</dbReference>
<comment type="cofactor">
    <cofactor evidence="8">
        <name>Mg(2+)</name>
        <dbReference type="ChEBI" id="CHEBI:18420"/>
    </cofactor>
    <text evidence="8">Binds two Mg(2+) per subunit. The active form of the enzyme binds two Mg(2+) ions in its active site. The first Mg(2+) forms only one salt bridge with the protein.</text>
</comment>
<keyword evidence="7 8" id="KW-0460">Magnesium</keyword>
<feature type="site" description="Important for substrate binding and specificity" evidence="8">
    <location>
        <position position="77"/>
    </location>
</feature>
<evidence type="ECO:0000256" key="4">
    <source>
        <dbReference type="ARBA" id="ARBA00022723"/>
    </source>
</evidence>
<dbReference type="GO" id="GO:0045004">
    <property type="term" value="P:DNA replication proofreading"/>
    <property type="evidence" value="ECO:0007669"/>
    <property type="project" value="TreeGrafter"/>
</dbReference>
<dbReference type="InterPro" id="IPR036397">
    <property type="entry name" value="RNaseH_sf"/>
</dbReference>
<dbReference type="InterPro" id="IPR005987">
    <property type="entry name" value="RNase_T"/>
</dbReference>
<name>A0A6L2ZRB4_9ENTR</name>
<evidence type="ECO:0000313" key="11">
    <source>
        <dbReference type="Proteomes" id="UP000504714"/>
    </source>
</evidence>
<gene>
    <name evidence="8 10" type="primary">rnt</name>
    <name evidence="10" type="ORF">RINTU1_33370</name>
</gene>
<feature type="site" description="Important for substrate binding and specificity" evidence="8">
    <location>
        <position position="124"/>
    </location>
</feature>
<dbReference type="PANTHER" id="PTHR30231">
    <property type="entry name" value="DNA POLYMERASE III SUBUNIT EPSILON"/>
    <property type="match status" value="1"/>
</dbReference>
<comment type="subunit">
    <text evidence="1 8">Homodimer.</text>
</comment>
<evidence type="ECO:0000256" key="7">
    <source>
        <dbReference type="ARBA" id="ARBA00022842"/>
    </source>
</evidence>
<feature type="binding site" evidence="8">
    <location>
        <position position="187"/>
    </location>
    <ligand>
        <name>Mg(2+)</name>
        <dbReference type="ChEBI" id="CHEBI:18420"/>
        <label>2</label>
        <note>catalytic</note>
    </ligand>
</feature>
<dbReference type="SMART" id="SM00479">
    <property type="entry name" value="EXOIII"/>
    <property type="match status" value="1"/>
</dbReference>
<evidence type="ECO:0000256" key="5">
    <source>
        <dbReference type="ARBA" id="ARBA00022801"/>
    </source>
</evidence>
<dbReference type="FunFam" id="3.30.420.10:FF:000009">
    <property type="entry name" value="Ribonuclease T"/>
    <property type="match status" value="1"/>
</dbReference>
<dbReference type="RefSeq" id="WP_176488798.1">
    <property type="nucleotide sequence ID" value="NZ_BLXO01000009.1"/>
</dbReference>
<feature type="site" description="Important for substrate binding and specificity" evidence="8">
    <location>
        <position position="29"/>
    </location>
</feature>
<dbReference type="SUPFAM" id="SSF53098">
    <property type="entry name" value="Ribonuclease H-like"/>
    <property type="match status" value="1"/>
</dbReference>
<proteinExistence type="inferred from homology"/>
<feature type="active site" description="Proton donor/acceptor" evidence="8">
    <location>
        <position position="182"/>
    </location>
</feature>
<organism evidence="10 11">
    <name type="scientific">Candidatus Regiella insecticola</name>
    <dbReference type="NCBI Taxonomy" id="138073"/>
    <lineage>
        <taxon>Bacteria</taxon>
        <taxon>Pseudomonadati</taxon>
        <taxon>Pseudomonadota</taxon>
        <taxon>Gammaproteobacteria</taxon>
        <taxon>Enterobacterales</taxon>
        <taxon>Enterobacteriaceae</taxon>
        <taxon>aphid secondary symbionts</taxon>
        <taxon>Candidatus Regiella</taxon>
    </lineage>
</organism>
<feature type="binding site" evidence="8">
    <location>
        <position position="182"/>
    </location>
    <ligand>
        <name>Mg(2+)</name>
        <dbReference type="ChEBI" id="CHEBI:18420"/>
        <label>2</label>
        <note>catalytic</note>
    </ligand>
</feature>
<feature type="binding site" evidence="8">
    <location>
        <position position="25"/>
    </location>
    <ligand>
        <name>Mg(2+)</name>
        <dbReference type="ChEBI" id="CHEBI:18420"/>
        <label>2</label>
        <note>catalytic</note>
    </ligand>
</feature>
<dbReference type="GO" id="GO:0008033">
    <property type="term" value="P:tRNA processing"/>
    <property type="evidence" value="ECO:0007669"/>
    <property type="project" value="UniProtKB-KW"/>
</dbReference>
<keyword evidence="6 8" id="KW-0269">Exonuclease</keyword>
<feature type="binding site" evidence="8">
    <location>
        <position position="23"/>
    </location>
    <ligand>
        <name>Mg(2+)</name>
        <dbReference type="ChEBI" id="CHEBI:18420"/>
        <label>2</label>
        <note>catalytic</note>
    </ligand>
</feature>